<accession>A0A3A8QQ20</accession>
<evidence type="ECO:0000259" key="1">
    <source>
        <dbReference type="Pfam" id="PF18722"/>
    </source>
</evidence>
<dbReference type="Gene3D" id="1.10.287.1080">
    <property type="entry name" value="MazG-like"/>
    <property type="match status" value="1"/>
</dbReference>
<dbReference type="OrthoDB" id="5953925at2"/>
<evidence type="ECO:0000313" key="2">
    <source>
        <dbReference type="EMBL" id="RKH68485.1"/>
    </source>
</evidence>
<dbReference type="Pfam" id="PF18722">
    <property type="entry name" value="MazG_C"/>
    <property type="match status" value="1"/>
</dbReference>
<name>A0A3A8QQ20_9BACT</name>
<dbReference type="Proteomes" id="UP000267003">
    <property type="component" value="Unassembled WGS sequence"/>
</dbReference>
<dbReference type="AlphaFoldDB" id="A0A3A8QQ20"/>
<sequence length="355" mass="40227">MSWLLEFAAAAAKTDTLANKPDHKELLAAGMLGEVGGALSEFKKHKREGSAYPLYEERLLDEIGDTLWYFVRLADVDTPGLLQMLPLGTPSDERNKSASLLALGAAAGRALEAVQRSNSEGLRIALHDIWQHLRNVADVGCVDLEEASRRNCKKIASRWPTAGEKKPHALFDEACPEEEKLPRLVTVDFIERGTLERPQILLRYEKVNIGDRITDNIADPDGYRYHDIFHFAYAVYLGWSPVLRSLLRSKRKSDRFADENQDGARAVIIEEAISASVFSRAKRVGYFENIQQVDYDLLKGIQEFTKGYEVAHVPVWQWEEAILEGFRAFRQLRELKGGRVTLHLNARQLIVEQLR</sequence>
<dbReference type="SUPFAM" id="SSF101386">
    <property type="entry name" value="all-alpha NTP pyrophosphatases"/>
    <property type="match status" value="1"/>
</dbReference>
<dbReference type="RefSeq" id="WP_120555569.1">
    <property type="nucleotide sequence ID" value="NZ_RAWK01000061.1"/>
</dbReference>
<comment type="caution">
    <text evidence="2">The sequence shown here is derived from an EMBL/GenBank/DDBJ whole genome shotgun (WGS) entry which is preliminary data.</text>
</comment>
<proteinExistence type="predicted"/>
<gene>
    <name evidence="2" type="ORF">D7W81_12395</name>
</gene>
<keyword evidence="3" id="KW-1185">Reference proteome</keyword>
<dbReference type="InterPro" id="IPR041407">
    <property type="entry name" value="MazG_C"/>
</dbReference>
<reference evidence="3" key="1">
    <citation type="submission" date="2018-09" db="EMBL/GenBank/DDBJ databases">
        <authorList>
            <person name="Livingstone P.G."/>
            <person name="Whitworth D.E."/>
        </authorList>
    </citation>
    <scope>NUCLEOTIDE SEQUENCE [LARGE SCALE GENOMIC DNA]</scope>
    <source>
        <strain evidence="3">AB050A</strain>
    </source>
</reference>
<dbReference type="EMBL" id="RAWK01000061">
    <property type="protein sequence ID" value="RKH68485.1"/>
    <property type="molecule type" value="Genomic_DNA"/>
</dbReference>
<protein>
    <submittedName>
        <fullName evidence="2">Pyrophosphatase</fullName>
    </submittedName>
</protein>
<evidence type="ECO:0000313" key="3">
    <source>
        <dbReference type="Proteomes" id="UP000267003"/>
    </source>
</evidence>
<organism evidence="2 3">
    <name type="scientific">Corallococcus aberystwythensis</name>
    <dbReference type="NCBI Taxonomy" id="2316722"/>
    <lineage>
        <taxon>Bacteria</taxon>
        <taxon>Pseudomonadati</taxon>
        <taxon>Myxococcota</taxon>
        <taxon>Myxococcia</taxon>
        <taxon>Myxococcales</taxon>
        <taxon>Cystobacterineae</taxon>
        <taxon>Myxococcaceae</taxon>
        <taxon>Corallococcus</taxon>
    </lineage>
</organism>
<feature type="domain" description="MazG C-terminal" evidence="1">
    <location>
        <begin position="168"/>
        <end position="353"/>
    </location>
</feature>